<evidence type="ECO:0000256" key="3">
    <source>
        <dbReference type="ARBA" id="ARBA00022448"/>
    </source>
</evidence>
<evidence type="ECO:0000256" key="4">
    <source>
        <dbReference type="ARBA" id="ARBA00022452"/>
    </source>
</evidence>
<dbReference type="AlphaFoldDB" id="A0A254PVX3"/>
<comment type="caution">
    <text evidence="16">The sequence shown here is derived from an EMBL/GenBank/DDBJ whole genome shotgun (WGS) entry which is preliminary data.</text>
</comment>
<feature type="domain" description="TonB-dependent receptor plug" evidence="15">
    <location>
        <begin position="54"/>
        <end position="160"/>
    </location>
</feature>
<comment type="subcellular location">
    <subcellularLocation>
        <location evidence="1 11">Cell outer membrane</location>
        <topology evidence="1 11">Multi-pass membrane protein</topology>
    </subcellularLocation>
</comment>
<keyword evidence="6 13" id="KW-0732">Signal</keyword>
<sequence length="721" mass="77739">MNHRLIFSRHAIALCLVSQAVMTWAQIAPPPNYDQKLGDVVVNATRSDTPLDQMSLNTTILTKEVLESSPEQTIDQVLKNVPGVFLNDVPYYQKDPTGQSINVRGLGYGRTLVLIDGLPANDAFYGTVQWNLVPMSSIESVEFVRGGVSSLYGNYGMGGVININTKTPKNSSQEVSASTGSFSTGNVAASKDLIVSDSMQMRFSADYFSSEGFQNYATISPASPSNIKNGMGTDAVKNSNVRLQNYFKPTQDTNAFFRVGYSTMADLSNNYAIAPNLIQTADVAGGSTTNLDVNKKVQVNVYYQNTNFYKQTANNLTAAPYKPYINANYTDPYSTTGASAQYTHDLKVAGVDQYIIGIDARNISASNKTNNLSTAGAVSSVSYAQGQQNFYGLLGQIKSSASAIPLEATLGARVDAWNSQTPNSYNAGANGSNPVYQGIPNQNKTQLSPTLGLLYKANKNWDLRSAAYQAFHAPSMNNTLRSYGNSVSGYSLANPNLTPETMTGYEVGTDYRWKSGFAQLTAFNNYIQNAIASYKITTANWATASSLCSTSGLSGCSATSSTSGYTNVSYFTNQQNLQSRGIELQYHHDLNAQWAVDGGYSYTRTVLTWTATTDPINTQVGGVPMNMANAAITYYPVPQASLTTTVRYVGNSWMATGTLPVPAYAVIGLKANYQVTPQAAVFASVVNLLNRQYVTFNIASQATAYQAGMPQAITVGARITF</sequence>
<dbReference type="PROSITE" id="PS52016">
    <property type="entry name" value="TONB_DEPENDENT_REC_3"/>
    <property type="match status" value="1"/>
</dbReference>
<dbReference type="GO" id="GO:0044718">
    <property type="term" value="P:siderophore transmembrane transport"/>
    <property type="evidence" value="ECO:0007669"/>
    <property type="project" value="TreeGrafter"/>
</dbReference>
<evidence type="ECO:0000256" key="7">
    <source>
        <dbReference type="ARBA" id="ARBA00023077"/>
    </source>
</evidence>
<protein>
    <recommendedName>
        <fullName evidence="18">TonB-dependent receptor</fullName>
    </recommendedName>
</protein>
<keyword evidence="5 11" id="KW-0812">Transmembrane</keyword>
<dbReference type="GO" id="GO:0009279">
    <property type="term" value="C:cell outer membrane"/>
    <property type="evidence" value="ECO:0007669"/>
    <property type="project" value="UniProtKB-SubCell"/>
</dbReference>
<keyword evidence="8 11" id="KW-0472">Membrane</keyword>
<reference evidence="16 17" key="1">
    <citation type="submission" date="2017-05" db="EMBL/GenBank/DDBJ databases">
        <title>Genome of Polynucleobacter sp. MWH-Feld-100.</title>
        <authorList>
            <person name="Hahn M.W."/>
        </authorList>
    </citation>
    <scope>NUCLEOTIDE SEQUENCE [LARGE SCALE GENOMIC DNA]</scope>
    <source>
        <strain evidence="16 17">MWH-Feld-100</strain>
    </source>
</reference>
<evidence type="ECO:0000256" key="11">
    <source>
        <dbReference type="PROSITE-ProRule" id="PRU01360"/>
    </source>
</evidence>
<dbReference type="Gene3D" id="2.170.130.10">
    <property type="entry name" value="TonB-dependent receptor, plug domain"/>
    <property type="match status" value="1"/>
</dbReference>
<keyword evidence="4 11" id="KW-1134">Transmembrane beta strand</keyword>
<evidence type="ECO:0000256" key="10">
    <source>
        <dbReference type="ARBA" id="ARBA00023237"/>
    </source>
</evidence>
<keyword evidence="10 11" id="KW-0998">Cell outer membrane</keyword>
<proteinExistence type="inferred from homology"/>
<keyword evidence="17" id="KW-1185">Reference proteome</keyword>
<evidence type="ECO:0000256" key="5">
    <source>
        <dbReference type="ARBA" id="ARBA00022692"/>
    </source>
</evidence>
<dbReference type="Pfam" id="PF00593">
    <property type="entry name" value="TonB_dep_Rec_b-barrel"/>
    <property type="match status" value="1"/>
</dbReference>
<dbReference type="EMBL" id="NGUP01000001">
    <property type="protein sequence ID" value="OWS70709.1"/>
    <property type="molecule type" value="Genomic_DNA"/>
</dbReference>
<dbReference type="GO" id="GO:0015344">
    <property type="term" value="F:siderophore uptake transmembrane transporter activity"/>
    <property type="evidence" value="ECO:0007669"/>
    <property type="project" value="TreeGrafter"/>
</dbReference>
<dbReference type="Gene3D" id="2.40.170.20">
    <property type="entry name" value="TonB-dependent receptor, beta-barrel domain"/>
    <property type="match status" value="1"/>
</dbReference>
<feature type="domain" description="TonB-dependent receptor-like beta-barrel" evidence="14">
    <location>
        <begin position="245"/>
        <end position="688"/>
    </location>
</feature>
<feature type="signal peptide" evidence="13">
    <location>
        <begin position="1"/>
        <end position="25"/>
    </location>
</feature>
<dbReference type="Proteomes" id="UP000197528">
    <property type="component" value="Unassembled WGS sequence"/>
</dbReference>
<dbReference type="SUPFAM" id="SSF56935">
    <property type="entry name" value="Porins"/>
    <property type="match status" value="1"/>
</dbReference>
<keyword evidence="3 11" id="KW-0813">Transport</keyword>
<dbReference type="InterPro" id="IPR039426">
    <property type="entry name" value="TonB-dep_rcpt-like"/>
</dbReference>
<dbReference type="InterPro" id="IPR000531">
    <property type="entry name" value="Beta-barrel_TonB"/>
</dbReference>
<evidence type="ECO:0000256" key="9">
    <source>
        <dbReference type="ARBA" id="ARBA00023170"/>
    </source>
</evidence>
<evidence type="ECO:0000256" key="6">
    <source>
        <dbReference type="ARBA" id="ARBA00022729"/>
    </source>
</evidence>
<evidence type="ECO:0008006" key="18">
    <source>
        <dbReference type="Google" id="ProtNLM"/>
    </source>
</evidence>
<evidence type="ECO:0000259" key="15">
    <source>
        <dbReference type="Pfam" id="PF07715"/>
    </source>
</evidence>
<dbReference type="Pfam" id="PF07715">
    <property type="entry name" value="Plug"/>
    <property type="match status" value="1"/>
</dbReference>
<dbReference type="InterPro" id="IPR037066">
    <property type="entry name" value="Plug_dom_sf"/>
</dbReference>
<dbReference type="PANTHER" id="PTHR30069:SF29">
    <property type="entry name" value="HEMOGLOBIN AND HEMOGLOBIN-HAPTOGLOBIN-BINDING PROTEIN 1-RELATED"/>
    <property type="match status" value="1"/>
</dbReference>
<accession>A0A254PVX3</accession>
<evidence type="ECO:0000256" key="13">
    <source>
        <dbReference type="SAM" id="SignalP"/>
    </source>
</evidence>
<dbReference type="InterPro" id="IPR012910">
    <property type="entry name" value="Plug_dom"/>
</dbReference>
<evidence type="ECO:0000256" key="1">
    <source>
        <dbReference type="ARBA" id="ARBA00004571"/>
    </source>
</evidence>
<name>A0A254PVX3_9BURK</name>
<feature type="chain" id="PRO_5012061084" description="TonB-dependent receptor" evidence="13">
    <location>
        <begin position="26"/>
        <end position="721"/>
    </location>
</feature>
<evidence type="ECO:0000256" key="2">
    <source>
        <dbReference type="ARBA" id="ARBA00009810"/>
    </source>
</evidence>
<dbReference type="RefSeq" id="WP_088524423.1">
    <property type="nucleotide sequence ID" value="NZ_NGUP01000001.1"/>
</dbReference>
<organism evidence="16 17">
    <name type="scientific">Polynucleobacter campilacus</name>
    <dbReference type="NCBI Taxonomy" id="1743163"/>
    <lineage>
        <taxon>Bacteria</taxon>
        <taxon>Pseudomonadati</taxon>
        <taxon>Pseudomonadota</taxon>
        <taxon>Betaproteobacteria</taxon>
        <taxon>Burkholderiales</taxon>
        <taxon>Burkholderiaceae</taxon>
        <taxon>Polynucleobacter</taxon>
    </lineage>
</organism>
<comment type="similarity">
    <text evidence="2 11 12">Belongs to the TonB-dependent receptor family.</text>
</comment>
<evidence type="ECO:0000256" key="8">
    <source>
        <dbReference type="ARBA" id="ARBA00023136"/>
    </source>
</evidence>
<evidence type="ECO:0000256" key="12">
    <source>
        <dbReference type="RuleBase" id="RU003357"/>
    </source>
</evidence>
<keyword evidence="7 12" id="KW-0798">TonB box</keyword>
<dbReference type="PANTHER" id="PTHR30069">
    <property type="entry name" value="TONB-DEPENDENT OUTER MEMBRANE RECEPTOR"/>
    <property type="match status" value="1"/>
</dbReference>
<dbReference type="InterPro" id="IPR036942">
    <property type="entry name" value="Beta-barrel_TonB_sf"/>
</dbReference>
<evidence type="ECO:0000313" key="17">
    <source>
        <dbReference type="Proteomes" id="UP000197528"/>
    </source>
</evidence>
<dbReference type="CDD" id="cd01347">
    <property type="entry name" value="ligand_gated_channel"/>
    <property type="match status" value="1"/>
</dbReference>
<keyword evidence="9" id="KW-0675">Receptor</keyword>
<evidence type="ECO:0000313" key="16">
    <source>
        <dbReference type="EMBL" id="OWS70709.1"/>
    </source>
</evidence>
<gene>
    <name evidence="16" type="ORF">CBI31_00185</name>
</gene>
<evidence type="ECO:0000259" key="14">
    <source>
        <dbReference type="Pfam" id="PF00593"/>
    </source>
</evidence>
<dbReference type="OrthoDB" id="183532at2"/>